<feature type="transmembrane region" description="Helical" evidence="1">
    <location>
        <begin position="59"/>
        <end position="80"/>
    </location>
</feature>
<dbReference type="Proteomes" id="UP000242857">
    <property type="component" value="Unassembled WGS sequence"/>
</dbReference>
<dbReference type="EMBL" id="FQUK01000019">
    <property type="protein sequence ID" value="SHE88650.1"/>
    <property type="molecule type" value="Genomic_DNA"/>
</dbReference>
<keyword evidence="1" id="KW-0472">Membrane</keyword>
<dbReference type="RefSeq" id="WP_072755833.1">
    <property type="nucleotide sequence ID" value="NZ_FQUK01000019.1"/>
</dbReference>
<dbReference type="STRING" id="213588.SAMN02745204_01332"/>
<evidence type="ECO:0000313" key="3">
    <source>
        <dbReference type="Proteomes" id="UP000242857"/>
    </source>
</evidence>
<proteinExistence type="predicted"/>
<sequence length="177" mass="18803">MTPHDDDPWPRDDAFSRHLKAHWQTRTPPLDQQAAWQRLKTQLPAPRSPLARLLDWRAWWPPVMAFAGGAACALLVVAFLPHSTLDTQAPAPAFQALSGPSNTTQRTDAALVQVAFSQQARMADVNALLVRVGAVVVDGPSALGLFTLAVPSGSAAAALAELQASPLVESAAKVSDT</sequence>
<evidence type="ECO:0000313" key="2">
    <source>
        <dbReference type="EMBL" id="SHE88650.1"/>
    </source>
</evidence>
<gene>
    <name evidence="2" type="ORF">SAMN02745204_01332</name>
</gene>
<accession>A0A1M4X5A6</accession>
<dbReference type="AlphaFoldDB" id="A0A1M4X5A6"/>
<evidence type="ECO:0000256" key="1">
    <source>
        <dbReference type="SAM" id="Phobius"/>
    </source>
</evidence>
<keyword evidence="1" id="KW-0812">Transmembrane</keyword>
<protein>
    <submittedName>
        <fullName evidence="2">Uncharacterized protein</fullName>
    </submittedName>
</protein>
<name>A0A1M4X5A6_9GAMM</name>
<reference evidence="3" key="1">
    <citation type="submission" date="2016-11" db="EMBL/GenBank/DDBJ databases">
        <authorList>
            <person name="Varghese N."/>
            <person name="Submissions S."/>
        </authorList>
    </citation>
    <scope>NUCLEOTIDE SEQUENCE [LARGE SCALE GENOMIC DNA]</scope>
    <source>
        <strain evidence="3">DSM 14834</strain>
    </source>
</reference>
<keyword evidence="1" id="KW-1133">Transmembrane helix</keyword>
<keyword evidence="3" id="KW-1185">Reference proteome</keyword>
<organism evidence="2 3">
    <name type="scientific">Thermomonas hydrothermalis</name>
    <dbReference type="NCBI Taxonomy" id="213588"/>
    <lineage>
        <taxon>Bacteria</taxon>
        <taxon>Pseudomonadati</taxon>
        <taxon>Pseudomonadota</taxon>
        <taxon>Gammaproteobacteria</taxon>
        <taxon>Lysobacterales</taxon>
        <taxon>Lysobacteraceae</taxon>
        <taxon>Thermomonas</taxon>
    </lineage>
</organism>